<sequence>MSSSNGDVTNISHGGYDIWIVKLDSNGNIQWNKLIGGNQDDIVYALQQTSDNGYIIAGTSWSSGNGDITNTNHGLSDFLVVKLNSSGDIIWNKLLGGSSLDDLRNMQQTSDGGYILVGYSLSSNSGDVTNTNHGIKDFWVVKLNSLGTIIWNKLLGGDQSDQPFSVQQTSDGGYIISGVSDTNNNGSFPNVNNGYYDFCVIKLDNTGTTSWQKFYGTIKYDDGYSIQQTSDNGYIIVGVTQSASAPANTFGLYSDAKIIKIDALGNVTWEKVIAGSGNDFAVSAKITIDGGYIFVGYSDSSNSGDITDINHGSYDFWVVKLDSSGNTLWNKLLGGSGDDKAYSVQLTSDGGYIIAGTSTSSASGQVFNNNHGSGDIWIVRIDSNGNIY</sequence>
<protein>
    <recommendedName>
        <fullName evidence="3">T9SS C-terminal target domain-containing protein</fullName>
    </recommendedName>
</protein>
<dbReference type="EMBL" id="BMKK01000005">
    <property type="protein sequence ID" value="GGD63221.1"/>
    <property type="molecule type" value="Genomic_DNA"/>
</dbReference>
<dbReference type="AlphaFoldDB" id="A0A916YVM1"/>
<dbReference type="InterPro" id="IPR011047">
    <property type="entry name" value="Quinoprotein_ADH-like_sf"/>
</dbReference>
<comment type="caution">
    <text evidence="1">The sequence shown here is derived from an EMBL/GenBank/DDBJ whole genome shotgun (WGS) entry which is preliminary data.</text>
</comment>
<dbReference type="PANTHER" id="PTHR42754:SF1">
    <property type="entry name" value="LIPOPROTEIN"/>
    <property type="match status" value="1"/>
</dbReference>
<evidence type="ECO:0008006" key="3">
    <source>
        <dbReference type="Google" id="ProtNLM"/>
    </source>
</evidence>
<dbReference type="Proteomes" id="UP000609064">
    <property type="component" value="Unassembled WGS sequence"/>
</dbReference>
<dbReference type="PANTHER" id="PTHR42754">
    <property type="entry name" value="ENDOGLUCANASE"/>
    <property type="match status" value="1"/>
</dbReference>
<reference evidence="1" key="1">
    <citation type="journal article" date="2014" name="Int. J. Syst. Evol. Microbiol.">
        <title>Complete genome sequence of Corynebacterium casei LMG S-19264T (=DSM 44701T), isolated from a smear-ripened cheese.</title>
        <authorList>
            <consortium name="US DOE Joint Genome Institute (JGI-PGF)"/>
            <person name="Walter F."/>
            <person name="Albersmeier A."/>
            <person name="Kalinowski J."/>
            <person name="Ruckert C."/>
        </authorList>
    </citation>
    <scope>NUCLEOTIDE SEQUENCE</scope>
    <source>
        <strain evidence="1">CGMCC 1.15958</strain>
    </source>
</reference>
<gene>
    <name evidence="1" type="ORF">GCM10011514_29070</name>
</gene>
<name>A0A916YVM1_9BACT</name>
<evidence type="ECO:0000313" key="1">
    <source>
        <dbReference type="EMBL" id="GGD63221.1"/>
    </source>
</evidence>
<proteinExistence type="predicted"/>
<accession>A0A916YVM1</accession>
<dbReference type="SUPFAM" id="SSF50998">
    <property type="entry name" value="Quinoprotein alcohol dehydrogenase-like"/>
    <property type="match status" value="1"/>
</dbReference>
<reference evidence="1" key="2">
    <citation type="submission" date="2020-09" db="EMBL/GenBank/DDBJ databases">
        <authorList>
            <person name="Sun Q."/>
            <person name="Zhou Y."/>
        </authorList>
    </citation>
    <scope>NUCLEOTIDE SEQUENCE</scope>
    <source>
        <strain evidence="1">CGMCC 1.15958</strain>
    </source>
</reference>
<evidence type="ECO:0000313" key="2">
    <source>
        <dbReference type="Proteomes" id="UP000609064"/>
    </source>
</evidence>
<organism evidence="1 2">
    <name type="scientific">Emticicia aquatilis</name>
    <dbReference type="NCBI Taxonomy" id="1537369"/>
    <lineage>
        <taxon>Bacteria</taxon>
        <taxon>Pseudomonadati</taxon>
        <taxon>Bacteroidota</taxon>
        <taxon>Cytophagia</taxon>
        <taxon>Cytophagales</taxon>
        <taxon>Leadbetterellaceae</taxon>
        <taxon>Emticicia</taxon>
    </lineage>
</organism>
<keyword evidence="2" id="KW-1185">Reference proteome</keyword>